<evidence type="ECO:0000256" key="1">
    <source>
        <dbReference type="PROSITE-ProRule" id="PRU00169"/>
    </source>
</evidence>
<feature type="domain" description="Response regulatory" evidence="3">
    <location>
        <begin position="102"/>
        <end position="215"/>
    </location>
</feature>
<proteinExistence type="predicted"/>
<dbReference type="EMBL" id="FNQP01000007">
    <property type="protein sequence ID" value="SEA41381.1"/>
    <property type="molecule type" value="Genomic_DNA"/>
</dbReference>
<feature type="modified residue" description="4-aspartylphosphate" evidence="1">
    <location>
        <position position="151"/>
    </location>
</feature>
<gene>
    <name evidence="4" type="ORF">SAMN05660964_01541</name>
</gene>
<evidence type="ECO:0000313" key="5">
    <source>
        <dbReference type="Proteomes" id="UP000199397"/>
    </source>
</evidence>
<keyword evidence="2" id="KW-0472">Membrane</keyword>
<evidence type="ECO:0000259" key="3">
    <source>
        <dbReference type="PROSITE" id="PS50110"/>
    </source>
</evidence>
<accession>A0A1H4AZM9</accession>
<keyword evidence="2" id="KW-1133">Transmembrane helix</keyword>
<dbReference type="RefSeq" id="WP_093067054.1">
    <property type="nucleotide sequence ID" value="NZ_FNQP01000007.1"/>
</dbReference>
<dbReference type="Gene3D" id="3.40.50.2300">
    <property type="match status" value="1"/>
</dbReference>
<evidence type="ECO:0000313" key="4">
    <source>
        <dbReference type="EMBL" id="SEA41381.1"/>
    </source>
</evidence>
<feature type="transmembrane region" description="Helical" evidence="2">
    <location>
        <begin position="15"/>
        <end position="35"/>
    </location>
</feature>
<dbReference type="CDD" id="cd00156">
    <property type="entry name" value="REC"/>
    <property type="match status" value="1"/>
</dbReference>
<dbReference type="InterPro" id="IPR011006">
    <property type="entry name" value="CheY-like_superfamily"/>
</dbReference>
<name>A0A1H4AZM9_9GAMM</name>
<dbReference type="AlphaFoldDB" id="A0A1H4AZM9"/>
<keyword evidence="5" id="KW-1185">Reference proteome</keyword>
<dbReference type="STRING" id="525918.SAMN05660964_01541"/>
<evidence type="ECO:0000256" key="2">
    <source>
        <dbReference type="SAM" id="Phobius"/>
    </source>
</evidence>
<dbReference type="Proteomes" id="UP000199397">
    <property type="component" value="Unassembled WGS sequence"/>
</dbReference>
<dbReference type="SUPFAM" id="SSF52172">
    <property type="entry name" value="CheY-like"/>
    <property type="match status" value="1"/>
</dbReference>
<keyword evidence="1" id="KW-0597">Phosphoprotein</keyword>
<sequence length="217" mass="24355">MLEYQDFWLEIIKVIPAYLWVIGAFSAFLLAYDLYSRQLLLSTYAKQRPNWLADLSQVERALDDVLTVAARNPHWHIEVNAADKAQVLRRLQGNGEMLSGCRVLWLDDRPDTLVNEIRLLQYLGLDVITVTSVGEALGHLKQTSCELLVSDIARPEGQSNGIATLQTLHDHYPSLPAIFYVGNFNAQDGVPAGAFGITNRPDELLHLILDIMGRKCL</sequence>
<dbReference type="GO" id="GO:0000160">
    <property type="term" value="P:phosphorelay signal transduction system"/>
    <property type="evidence" value="ECO:0007669"/>
    <property type="project" value="InterPro"/>
</dbReference>
<protein>
    <submittedName>
        <fullName evidence="4">Response regulator receiver domain-containing protein</fullName>
    </submittedName>
</protein>
<dbReference type="PROSITE" id="PS50110">
    <property type="entry name" value="RESPONSE_REGULATORY"/>
    <property type="match status" value="1"/>
</dbReference>
<dbReference type="OrthoDB" id="4313922at2"/>
<dbReference type="InterPro" id="IPR001789">
    <property type="entry name" value="Sig_transdc_resp-reg_receiver"/>
</dbReference>
<keyword evidence="2" id="KW-0812">Transmembrane</keyword>
<reference evidence="4 5" key="1">
    <citation type="submission" date="2016-10" db="EMBL/GenBank/DDBJ databases">
        <authorList>
            <person name="de Groot N.N."/>
        </authorList>
    </citation>
    <scope>NUCLEOTIDE SEQUENCE [LARGE SCALE GENOMIC DNA]</scope>
    <source>
        <strain evidence="4 5">DSM 21228</strain>
    </source>
</reference>
<organism evidence="4 5">
    <name type="scientific">Thiothrix caldifontis</name>
    <dbReference type="NCBI Taxonomy" id="525918"/>
    <lineage>
        <taxon>Bacteria</taxon>
        <taxon>Pseudomonadati</taxon>
        <taxon>Pseudomonadota</taxon>
        <taxon>Gammaproteobacteria</taxon>
        <taxon>Thiotrichales</taxon>
        <taxon>Thiotrichaceae</taxon>
        <taxon>Thiothrix</taxon>
    </lineage>
</organism>